<evidence type="ECO:0000313" key="5">
    <source>
        <dbReference type="EMBL" id="SOD69471.1"/>
    </source>
</evidence>
<feature type="chain" id="PRO_5013261858" evidence="3">
    <location>
        <begin position="24"/>
        <end position="278"/>
    </location>
</feature>
<proteinExistence type="predicted"/>
<dbReference type="Proteomes" id="UP000219669">
    <property type="component" value="Unassembled WGS sequence"/>
</dbReference>
<evidence type="ECO:0000313" key="6">
    <source>
        <dbReference type="Proteomes" id="UP000219669"/>
    </source>
</evidence>
<organism evidence="5 6">
    <name type="scientific">Alysiella filiformis DSM 16848</name>
    <dbReference type="NCBI Taxonomy" id="1120981"/>
    <lineage>
        <taxon>Bacteria</taxon>
        <taxon>Pseudomonadati</taxon>
        <taxon>Pseudomonadota</taxon>
        <taxon>Betaproteobacteria</taxon>
        <taxon>Neisseriales</taxon>
        <taxon>Neisseriaceae</taxon>
        <taxon>Alysiella</taxon>
    </lineage>
</organism>
<accession>A0A286EEY5</accession>
<dbReference type="InterPro" id="IPR001638">
    <property type="entry name" value="Solute-binding_3/MltF_N"/>
</dbReference>
<gene>
    <name evidence="5" type="ORF">SAMN02746062_01697</name>
</gene>
<evidence type="ECO:0000256" key="3">
    <source>
        <dbReference type="SAM" id="SignalP"/>
    </source>
</evidence>
<protein>
    <submittedName>
        <fullName evidence="5">Polar amino acid transport system substrate-binding protein</fullName>
    </submittedName>
</protein>
<dbReference type="PANTHER" id="PTHR35936:SF19">
    <property type="entry name" value="AMINO-ACID-BINDING PROTEIN YXEM-RELATED"/>
    <property type="match status" value="1"/>
</dbReference>
<sequence>MRKYLLPLIGSLLLLNACSEEPAAPAATNNQAASNTQSVSSSAAPANPTTRVKVVAAVYPPFVIRNKQGSAEGFDIDILNEIAKLEGFEMDIFPQSSWEGALESLDNASKDLVVAAVTLTPERAEKYLPTKSYVSSPNSIVVPKNSSITQEADLKGKVVGVGQRAAFLKEKEKDPNYANVKFQTFETPYLALRAALSKEVDAVVGQKLYLQHVLQNTPDAEQNVRFIDLNTNNPNKVMMSRKGNEELVNQINSGLDKIKQNGTYNRIYIKWFGNAPEK</sequence>
<dbReference type="EMBL" id="OCNF01000015">
    <property type="protein sequence ID" value="SOD69471.1"/>
    <property type="molecule type" value="Genomic_DNA"/>
</dbReference>
<reference evidence="5 6" key="1">
    <citation type="submission" date="2017-09" db="EMBL/GenBank/DDBJ databases">
        <authorList>
            <person name="Ehlers B."/>
            <person name="Leendertz F.H."/>
        </authorList>
    </citation>
    <scope>NUCLEOTIDE SEQUENCE [LARGE SCALE GENOMIC DNA]</scope>
    <source>
        <strain evidence="5 6">DSM 16848</strain>
    </source>
</reference>
<feature type="compositionally biased region" description="Low complexity" evidence="2">
    <location>
        <begin position="26"/>
        <end position="38"/>
    </location>
</feature>
<dbReference type="AlphaFoldDB" id="A0A286EEY5"/>
<dbReference type="RefSeq" id="WP_179655860.1">
    <property type="nucleotide sequence ID" value="NZ_CP083931.1"/>
</dbReference>
<dbReference type="SMART" id="SM00062">
    <property type="entry name" value="PBPb"/>
    <property type="match status" value="1"/>
</dbReference>
<feature type="region of interest" description="Disordered" evidence="2">
    <location>
        <begin position="26"/>
        <end position="45"/>
    </location>
</feature>
<keyword evidence="1 3" id="KW-0732">Signal</keyword>
<feature type="signal peptide" evidence="3">
    <location>
        <begin position="1"/>
        <end position="23"/>
    </location>
</feature>
<keyword evidence="6" id="KW-1185">Reference proteome</keyword>
<dbReference type="Pfam" id="PF00497">
    <property type="entry name" value="SBP_bac_3"/>
    <property type="match status" value="1"/>
</dbReference>
<dbReference type="Gene3D" id="3.40.190.10">
    <property type="entry name" value="Periplasmic binding protein-like II"/>
    <property type="match status" value="2"/>
</dbReference>
<dbReference type="SUPFAM" id="SSF53850">
    <property type="entry name" value="Periplasmic binding protein-like II"/>
    <property type="match status" value="1"/>
</dbReference>
<evidence type="ECO:0000256" key="2">
    <source>
        <dbReference type="SAM" id="MobiDB-lite"/>
    </source>
</evidence>
<evidence type="ECO:0000259" key="4">
    <source>
        <dbReference type="SMART" id="SM00062"/>
    </source>
</evidence>
<evidence type="ECO:0000256" key="1">
    <source>
        <dbReference type="ARBA" id="ARBA00022729"/>
    </source>
</evidence>
<name>A0A286EEY5_9NEIS</name>
<dbReference type="PANTHER" id="PTHR35936">
    <property type="entry name" value="MEMBRANE-BOUND LYTIC MUREIN TRANSGLYCOSYLASE F"/>
    <property type="match status" value="1"/>
</dbReference>
<feature type="domain" description="Solute-binding protein family 3/N-terminal" evidence="4">
    <location>
        <begin position="51"/>
        <end position="275"/>
    </location>
</feature>